<comment type="subcellular location">
    <subcellularLocation>
        <location evidence="1">Membrane</location>
        <topology evidence="1">Multi-pass membrane protein</topology>
    </subcellularLocation>
</comment>
<dbReference type="KEGG" id="olu:OSTLU_9302"/>
<dbReference type="HOGENOM" id="CLU_138911_0_0_1"/>
<feature type="non-terminal residue" evidence="6">
    <location>
        <position position="1"/>
    </location>
</feature>
<dbReference type="RefSeq" id="XP_001420198.1">
    <property type="nucleotide sequence ID" value="XM_001420161.1"/>
</dbReference>
<evidence type="ECO:0000256" key="1">
    <source>
        <dbReference type="ARBA" id="ARBA00004141"/>
    </source>
</evidence>
<dbReference type="InterPro" id="IPR019537">
    <property type="entry name" value="TMEM65"/>
</dbReference>
<dbReference type="GeneID" id="5004115"/>
<organism evidence="6 7">
    <name type="scientific">Ostreococcus lucimarinus (strain CCE9901)</name>
    <dbReference type="NCBI Taxonomy" id="436017"/>
    <lineage>
        <taxon>Eukaryota</taxon>
        <taxon>Viridiplantae</taxon>
        <taxon>Chlorophyta</taxon>
        <taxon>Mamiellophyceae</taxon>
        <taxon>Mamiellales</taxon>
        <taxon>Bathycoccaceae</taxon>
        <taxon>Ostreococcus</taxon>
    </lineage>
</organism>
<keyword evidence="3 5" id="KW-1133">Transmembrane helix</keyword>
<evidence type="ECO:0000256" key="2">
    <source>
        <dbReference type="ARBA" id="ARBA00022692"/>
    </source>
</evidence>
<dbReference type="OrthoDB" id="430821at2759"/>
<feature type="non-terminal residue" evidence="6">
    <location>
        <position position="109"/>
    </location>
</feature>
<dbReference type="PANTHER" id="PTHR21706:SF15">
    <property type="entry name" value="TRANSMEMBRANE PROTEIN 65"/>
    <property type="match status" value="1"/>
</dbReference>
<reference evidence="6 7" key="1">
    <citation type="journal article" date="2007" name="Proc. Natl. Acad. Sci. U.S.A.">
        <title>The tiny eukaryote Ostreococcus provides genomic insights into the paradox of plankton speciation.</title>
        <authorList>
            <person name="Palenik B."/>
            <person name="Grimwood J."/>
            <person name="Aerts A."/>
            <person name="Rouze P."/>
            <person name="Salamov A."/>
            <person name="Putnam N."/>
            <person name="Dupont C."/>
            <person name="Jorgensen R."/>
            <person name="Derelle E."/>
            <person name="Rombauts S."/>
            <person name="Zhou K."/>
            <person name="Otillar R."/>
            <person name="Merchant S.S."/>
            <person name="Podell S."/>
            <person name="Gaasterland T."/>
            <person name="Napoli C."/>
            <person name="Gendler K."/>
            <person name="Manuell A."/>
            <person name="Tai V."/>
            <person name="Vallon O."/>
            <person name="Piganeau G."/>
            <person name="Jancek S."/>
            <person name="Heijde M."/>
            <person name="Jabbari K."/>
            <person name="Bowler C."/>
            <person name="Lohr M."/>
            <person name="Robbens S."/>
            <person name="Werner G."/>
            <person name="Dubchak I."/>
            <person name="Pazour G.J."/>
            <person name="Ren Q."/>
            <person name="Paulsen I."/>
            <person name="Delwiche C."/>
            <person name="Schmutz J."/>
            <person name="Rokhsar D."/>
            <person name="Van de Peer Y."/>
            <person name="Moreau H."/>
            <person name="Grigoriev I.V."/>
        </authorList>
    </citation>
    <scope>NUCLEOTIDE SEQUENCE [LARGE SCALE GENOMIC DNA]</scope>
    <source>
        <strain evidence="6 7">CCE9901</strain>
    </source>
</reference>
<evidence type="ECO:0000313" key="7">
    <source>
        <dbReference type="Proteomes" id="UP000001568"/>
    </source>
</evidence>
<dbReference type="EMBL" id="CP000590">
    <property type="protein sequence ID" value="ABO98491.1"/>
    <property type="molecule type" value="Genomic_DNA"/>
</dbReference>
<dbReference type="Pfam" id="PF10507">
    <property type="entry name" value="TMEM65"/>
    <property type="match status" value="1"/>
</dbReference>
<protein>
    <recommendedName>
        <fullName evidence="8">Transmembrane protein 65</fullName>
    </recommendedName>
</protein>
<keyword evidence="7" id="KW-1185">Reference proteome</keyword>
<feature type="transmembrane region" description="Helical" evidence="5">
    <location>
        <begin position="89"/>
        <end position="108"/>
    </location>
</feature>
<evidence type="ECO:0000256" key="5">
    <source>
        <dbReference type="SAM" id="Phobius"/>
    </source>
</evidence>
<keyword evidence="2 5" id="KW-0812">Transmembrane</keyword>
<proteinExistence type="predicted"/>
<accession>A4S432</accession>
<evidence type="ECO:0008006" key="8">
    <source>
        <dbReference type="Google" id="ProtNLM"/>
    </source>
</evidence>
<dbReference type="eggNOG" id="KOG4619">
    <property type="taxonomic scope" value="Eukaryota"/>
</dbReference>
<gene>
    <name evidence="6" type="ORF">OSTLU_9302</name>
</gene>
<evidence type="ECO:0000256" key="3">
    <source>
        <dbReference type="ARBA" id="ARBA00022989"/>
    </source>
</evidence>
<dbReference type="Proteomes" id="UP000001568">
    <property type="component" value="Chromosome 10"/>
</dbReference>
<name>A4S432_OSTLU</name>
<evidence type="ECO:0000256" key="4">
    <source>
        <dbReference type="ARBA" id="ARBA00023136"/>
    </source>
</evidence>
<dbReference type="OMA" id="TGRCVEQ"/>
<keyword evidence="4 5" id="KW-0472">Membrane</keyword>
<dbReference type="GO" id="GO:0005739">
    <property type="term" value="C:mitochondrion"/>
    <property type="evidence" value="ECO:0007669"/>
    <property type="project" value="TreeGrafter"/>
</dbReference>
<dbReference type="PANTHER" id="PTHR21706">
    <property type="entry name" value="TRANSMEMBRANE PROTEIN 65"/>
    <property type="match status" value="1"/>
</dbReference>
<evidence type="ECO:0000313" key="6">
    <source>
        <dbReference type="EMBL" id="ABO98491.1"/>
    </source>
</evidence>
<sequence>LSQAVPFVGFGLCDNAVMIMAGESIETALGVGLGLSTMAAAGFGNTVSDVVGIGLSSKIETFAERLGFQAPQNLTQAQRMTAAVRWAKVAGATGGVTVGCLLGMFPLLL</sequence>
<dbReference type="AlphaFoldDB" id="A4S432"/>
<dbReference type="GO" id="GO:0016020">
    <property type="term" value="C:membrane"/>
    <property type="evidence" value="ECO:0007669"/>
    <property type="project" value="UniProtKB-SubCell"/>
</dbReference>